<evidence type="ECO:0000256" key="7">
    <source>
        <dbReference type="HAMAP-Rule" id="MF_00639"/>
    </source>
</evidence>
<accession>A0A4Y6U8W6</accession>
<evidence type="ECO:0000256" key="1">
    <source>
        <dbReference type="ARBA" id="ARBA00004496"/>
    </source>
</evidence>
<keyword evidence="4 7" id="KW-0436">Ligase</keyword>
<keyword evidence="7" id="KW-0961">Cell wall biogenesis/degradation</keyword>
<feature type="region of interest" description="Disordered" evidence="8">
    <location>
        <begin position="470"/>
        <end position="490"/>
    </location>
</feature>
<dbReference type="GO" id="GO:0005524">
    <property type="term" value="F:ATP binding"/>
    <property type="evidence" value="ECO:0007669"/>
    <property type="project" value="UniProtKB-UniRule"/>
</dbReference>
<evidence type="ECO:0000256" key="5">
    <source>
        <dbReference type="ARBA" id="ARBA00022741"/>
    </source>
</evidence>
<dbReference type="InterPro" id="IPR036565">
    <property type="entry name" value="Mur-like_cat_sf"/>
</dbReference>
<dbReference type="SUPFAM" id="SSF53244">
    <property type="entry name" value="MurD-like peptide ligases, peptide-binding domain"/>
    <property type="match status" value="1"/>
</dbReference>
<keyword evidence="7" id="KW-0133">Cell shape</keyword>
<keyword evidence="7" id="KW-0131">Cell cycle</keyword>
<dbReference type="GO" id="GO:0009252">
    <property type="term" value="P:peptidoglycan biosynthetic process"/>
    <property type="evidence" value="ECO:0007669"/>
    <property type="project" value="UniProtKB-UniRule"/>
</dbReference>
<dbReference type="EMBL" id="CP038231">
    <property type="protein sequence ID" value="QDH13008.1"/>
    <property type="molecule type" value="Genomic_DNA"/>
</dbReference>
<keyword evidence="11" id="KW-1185">Reference proteome</keyword>
<evidence type="ECO:0000259" key="9">
    <source>
        <dbReference type="Pfam" id="PF08245"/>
    </source>
</evidence>
<dbReference type="GO" id="GO:0051301">
    <property type="term" value="P:cell division"/>
    <property type="evidence" value="ECO:0007669"/>
    <property type="project" value="UniProtKB-KW"/>
</dbReference>
<keyword evidence="3 7" id="KW-0963">Cytoplasm</keyword>
<dbReference type="Gene3D" id="3.40.50.720">
    <property type="entry name" value="NAD(P)-binding Rossmann-like Domain"/>
    <property type="match status" value="1"/>
</dbReference>
<dbReference type="InterPro" id="IPR036615">
    <property type="entry name" value="Mur_ligase_C_dom_sf"/>
</dbReference>
<comment type="similarity">
    <text evidence="7">Belongs to the MurCDEF family.</text>
</comment>
<dbReference type="Pfam" id="PF08245">
    <property type="entry name" value="Mur_ligase_M"/>
    <property type="match status" value="1"/>
</dbReference>
<gene>
    <name evidence="7 10" type="primary">murD</name>
    <name evidence="10" type="ORF">E3E12_01005</name>
</gene>
<dbReference type="GO" id="GO:0005737">
    <property type="term" value="C:cytoplasm"/>
    <property type="evidence" value="ECO:0007669"/>
    <property type="project" value="UniProtKB-SubCell"/>
</dbReference>
<protein>
    <recommendedName>
        <fullName evidence="7">UDP-N-acetylmuramoylalanine--D-glutamate ligase</fullName>
        <ecNumber evidence="7">6.3.2.9</ecNumber>
    </recommendedName>
    <alternativeName>
        <fullName evidence="7">D-glutamic acid-adding enzyme</fullName>
    </alternativeName>
    <alternativeName>
        <fullName evidence="7">UDP-N-acetylmuramoyl-L-alanyl-D-glutamate synthetase</fullName>
    </alternativeName>
</protein>
<evidence type="ECO:0000256" key="2">
    <source>
        <dbReference type="ARBA" id="ARBA00004752"/>
    </source>
</evidence>
<evidence type="ECO:0000256" key="4">
    <source>
        <dbReference type="ARBA" id="ARBA00022598"/>
    </source>
</evidence>
<comment type="function">
    <text evidence="7">Cell wall formation. Catalyzes the addition of glutamate to the nucleotide precursor UDP-N-acetylmuramoyl-L-alanine (UMA).</text>
</comment>
<dbReference type="AlphaFoldDB" id="A0A4Y6U8W6"/>
<evidence type="ECO:0000256" key="6">
    <source>
        <dbReference type="ARBA" id="ARBA00022840"/>
    </source>
</evidence>
<dbReference type="PANTHER" id="PTHR43692">
    <property type="entry name" value="UDP-N-ACETYLMURAMOYLALANINE--D-GLUTAMATE LIGASE"/>
    <property type="match status" value="1"/>
</dbReference>
<keyword evidence="7" id="KW-0573">Peptidoglycan synthesis</keyword>
<keyword evidence="5 7" id="KW-0547">Nucleotide-binding</keyword>
<dbReference type="SUPFAM" id="SSF51984">
    <property type="entry name" value="MurCD N-terminal domain"/>
    <property type="match status" value="1"/>
</dbReference>
<comment type="catalytic activity">
    <reaction evidence="7">
        <text>UDP-N-acetyl-alpha-D-muramoyl-L-alanine + D-glutamate + ATP = UDP-N-acetyl-alpha-D-muramoyl-L-alanyl-D-glutamate + ADP + phosphate + H(+)</text>
        <dbReference type="Rhea" id="RHEA:16429"/>
        <dbReference type="ChEBI" id="CHEBI:15378"/>
        <dbReference type="ChEBI" id="CHEBI:29986"/>
        <dbReference type="ChEBI" id="CHEBI:30616"/>
        <dbReference type="ChEBI" id="CHEBI:43474"/>
        <dbReference type="ChEBI" id="CHEBI:83898"/>
        <dbReference type="ChEBI" id="CHEBI:83900"/>
        <dbReference type="ChEBI" id="CHEBI:456216"/>
        <dbReference type="EC" id="6.3.2.9"/>
    </reaction>
</comment>
<dbReference type="KEGG" id="swf:E3E12_01005"/>
<name>A0A4Y6U8W6_9PROT</name>
<feature type="compositionally biased region" description="Polar residues" evidence="8">
    <location>
        <begin position="471"/>
        <end position="490"/>
    </location>
</feature>
<proteinExistence type="inferred from homology"/>
<comment type="pathway">
    <text evidence="2 7">Cell wall biogenesis; peptidoglycan biosynthesis.</text>
</comment>
<dbReference type="HAMAP" id="MF_00639">
    <property type="entry name" value="MurD"/>
    <property type="match status" value="1"/>
</dbReference>
<dbReference type="GO" id="GO:0071555">
    <property type="term" value="P:cell wall organization"/>
    <property type="evidence" value="ECO:0007669"/>
    <property type="project" value="UniProtKB-KW"/>
</dbReference>
<dbReference type="Proteomes" id="UP000318709">
    <property type="component" value="Chromosome"/>
</dbReference>
<dbReference type="EC" id="6.3.2.9" evidence="7"/>
<dbReference type="NCBIfam" id="TIGR01087">
    <property type="entry name" value="murD"/>
    <property type="match status" value="1"/>
</dbReference>
<keyword evidence="6 7" id="KW-0067">ATP-binding</keyword>
<dbReference type="InterPro" id="IPR013221">
    <property type="entry name" value="Mur_ligase_cen"/>
</dbReference>
<dbReference type="UniPathway" id="UPA00219"/>
<dbReference type="InterPro" id="IPR005762">
    <property type="entry name" value="MurD"/>
</dbReference>
<sequence>MTAEHPALATGAFPENLLAGQRFAVLGLGANGRASAAALLAMGAEVVAWDDSLEEGEAQGRSEKAAQALPAHPHLRVAPLAEGELAGCGALIMSPGIPHHLPAPHKTALLARKLGVPLLSDAEMLYRAVRAAGSKARFVAVTGTNGKSTTTALAAHLLAEGGLPVAAGGNLGPAALALPLLPDKGVYVIEMSSYMLERLESFKADVAIMLNLTPDHLDRHGDMAGYEAAKFHVVDNMDRTGLVLAGENAPEAPWVARLAERLGQEGQPPRFLSAPTLHPPLPGEAPMLPGLHNAQNIWAAQQAAGFLGVKPQDQAKGVRGFTGLAHRLKLIKDFVGEGPHGPANVRFVDDSKGTNAEATAHALKAFPRVMWIAGGMAKAGGIEALLPLMGHVGHAFLIGRDAPLFAQTLEKAGVPHTQCGTLERAVPLATAQALAEGGGVVLLSPATASFDQFRSYVHRGERFGQIVGETTARQQGRNKPHQSTAKGGGR</sequence>
<dbReference type="SUPFAM" id="SSF53623">
    <property type="entry name" value="MurD-like peptide ligases, catalytic domain"/>
    <property type="match status" value="1"/>
</dbReference>
<dbReference type="GO" id="GO:0008360">
    <property type="term" value="P:regulation of cell shape"/>
    <property type="evidence" value="ECO:0007669"/>
    <property type="project" value="UniProtKB-KW"/>
</dbReference>
<dbReference type="OrthoDB" id="9809796at2"/>
<reference evidence="10 11" key="1">
    <citation type="submission" date="2019-03" db="EMBL/GenBank/DDBJ databases">
        <title>The complete genome sequence of Swingsia_sp. F3b2 LMG30590(T).</title>
        <authorList>
            <person name="Chua K.-O."/>
            <person name="Chan K.-G."/>
            <person name="See-Too W.-S."/>
        </authorList>
    </citation>
    <scope>NUCLEOTIDE SEQUENCE [LARGE SCALE GENOMIC DNA]</scope>
    <source>
        <strain evidence="10 11">F3b2</strain>
    </source>
</reference>
<evidence type="ECO:0000256" key="8">
    <source>
        <dbReference type="SAM" id="MobiDB-lite"/>
    </source>
</evidence>
<dbReference type="PANTHER" id="PTHR43692:SF1">
    <property type="entry name" value="UDP-N-ACETYLMURAMOYLALANINE--D-GLUTAMATE LIGASE"/>
    <property type="match status" value="1"/>
</dbReference>
<feature type="binding site" evidence="7">
    <location>
        <begin position="143"/>
        <end position="149"/>
    </location>
    <ligand>
        <name>ATP</name>
        <dbReference type="ChEBI" id="CHEBI:30616"/>
    </ligand>
</feature>
<dbReference type="Gene3D" id="3.90.190.20">
    <property type="entry name" value="Mur ligase, C-terminal domain"/>
    <property type="match status" value="1"/>
</dbReference>
<feature type="domain" description="Mur ligase central" evidence="9">
    <location>
        <begin position="141"/>
        <end position="245"/>
    </location>
</feature>
<dbReference type="GO" id="GO:0008764">
    <property type="term" value="F:UDP-N-acetylmuramoylalanine-D-glutamate ligase activity"/>
    <property type="evidence" value="ECO:0007669"/>
    <property type="project" value="UniProtKB-UniRule"/>
</dbReference>
<evidence type="ECO:0000313" key="10">
    <source>
        <dbReference type="EMBL" id="QDH13008.1"/>
    </source>
</evidence>
<evidence type="ECO:0000256" key="3">
    <source>
        <dbReference type="ARBA" id="ARBA00022490"/>
    </source>
</evidence>
<comment type="subcellular location">
    <subcellularLocation>
        <location evidence="1 7">Cytoplasm</location>
    </subcellularLocation>
</comment>
<dbReference type="RefSeq" id="WP_141442651.1">
    <property type="nucleotide sequence ID" value="NZ_CP038231.1"/>
</dbReference>
<dbReference type="Gene3D" id="3.40.1190.10">
    <property type="entry name" value="Mur-like, catalytic domain"/>
    <property type="match status" value="1"/>
</dbReference>
<keyword evidence="7" id="KW-0132">Cell division</keyword>
<organism evidence="10 11">
    <name type="scientific">Formicincola oecophyllae</name>
    <dbReference type="NCBI Taxonomy" id="2558361"/>
    <lineage>
        <taxon>Bacteria</taxon>
        <taxon>Pseudomonadati</taxon>
        <taxon>Pseudomonadota</taxon>
        <taxon>Alphaproteobacteria</taxon>
        <taxon>Acetobacterales</taxon>
        <taxon>Acetobacteraceae</taxon>
        <taxon>Formicincola</taxon>
    </lineage>
</organism>
<evidence type="ECO:0000313" key="11">
    <source>
        <dbReference type="Proteomes" id="UP000318709"/>
    </source>
</evidence>